<feature type="domain" description="Glycosyl transferase family 1" evidence="3">
    <location>
        <begin position="316"/>
        <end position="476"/>
    </location>
</feature>
<accession>A0A4V3RMK9</accession>
<dbReference type="RefSeq" id="WP_135951317.1">
    <property type="nucleotide sequence ID" value="NZ_CAJSZG010000016.1"/>
</dbReference>
<gene>
    <name evidence="4" type="ORF">FOD75_03505</name>
</gene>
<evidence type="ECO:0000256" key="1">
    <source>
        <dbReference type="ARBA" id="ARBA00022676"/>
    </source>
</evidence>
<keyword evidence="2 4" id="KW-0808">Transferase</keyword>
<evidence type="ECO:0000313" key="4">
    <source>
        <dbReference type="EMBL" id="QDR72222.1"/>
    </source>
</evidence>
<dbReference type="InterPro" id="IPR001296">
    <property type="entry name" value="Glyco_trans_1"/>
</dbReference>
<organism evidence="4 5">
    <name type="scientific">Limosilactobacillus reuteri</name>
    <name type="common">Lactobacillus reuteri</name>
    <dbReference type="NCBI Taxonomy" id="1598"/>
    <lineage>
        <taxon>Bacteria</taxon>
        <taxon>Bacillati</taxon>
        <taxon>Bacillota</taxon>
        <taxon>Bacilli</taxon>
        <taxon>Lactobacillales</taxon>
        <taxon>Lactobacillaceae</taxon>
        <taxon>Limosilactobacillus</taxon>
    </lineage>
</organism>
<sequence>MNYFITSRQDLNTSAIELAQVKRLRIFDHLNAPATIVTMLYNFDHQTIEEKLNVSDRVLNLYQFYQQLPYHADPTVDQSIIKQALTVPGCQVKDNCALRNGKVRVRVNFRNGRLYYIDYLDQYGFTNRRDFYDQGWRTYTEYFEDKGRLIARQYYDNDGQVKIIYHYRGGEGNVPILTLIQLIDQGQEWQFDNEIEFRAHFLDELVGDNHQSILISDRSNIALKAFTLMKKPARRYQVFHSAFTDNGQSNGPISAIYQPIATMLAKEQLSGLISATQREAQDAAKRFQTNHSYGIPVTYLTSAELTKEIPVSQRQAGKFIAVARLSKIKQLDHIINAIVRLHQEFPQVTLDIYGYSDSWNKNQTASALKSLVKENNAESYINFVGYCDDLSAAYEHAQAEILTSYYEGFAMAVLEAQGHGCPVVSYDINYGPADIIDDQQSGKLIPPNDQEALYQQLRKLLEDPQLAKKYAQHAQKAAQKYHFDHVAKKWQKLISDKKRSNPHSQDG</sequence>
<dbReference type="Proteomes" id="UP000316394">
    <property type="component" value="Chromosome"/>
</dbReference>
<dbReference type="EMBL" id="CP041676">
    <property type="protein sequence ID" value="QDR72222.1"/>
    <property type="molecule type" value="Genomic_DNA"/>
</dbReference>
<proteinExistence type="predicted"/>
<dbReference type="AlphaFoldDB" id="A0A4V3RMK9"/>
<dbReference type="Gene3D" id="3.40.50.2000">
    <property type="entry name" value="Glycogen Phosphorylase B"/>
    <property type="match status" value="3"/>
</dbReference>
<protein>
    <submittedName>
        <fullName evidence="4">Glycosyltransferase</fullName>
    </submittedName>
</protein>
<reference evidence="4 5" key="1">
    <citation type="submission" date="2019-07" db="EMBL/GenBank/DDBJ databases">
        <title>Gastrointestinal microbiota of Peromyscus leucopus, the white-footed mouse.</title>
        <authorList>
            <person name="Milovic A."/>
            <person name="Bassam K."/>
            <person name="Barbour A.G."/>
        </authorList>
    </citation>
    <scope>NUCLEOTIDE SEQUENCE [LARGE SCALE GENOMIC DNA]</scope>
    <source>
        <strain evidence="4 5">LL7</strain>
    </source>
</reference>
<name>A0A4V3RMK9_LIMRT</name>
<dbReference type="Pfam" id="PF00534">
    <property type="entry name" value="Glycos_transf_1"/>
    <property type="match status" value="1"/>
</dbReference>
<dbReference type="SUPFAM" id="SSF53756">
    <property type="entry name" value="UDP-Glycosyltransferase/glycogen phosphorylase"/>
    <property type="match status" value="1"/>
</dbReference>
<dbReference type="PANTHER" id="PTHR12526:SF629">
    <property type="entry name" value="TEICHURONIC ACID BIOSYNTHESIS GLYCOSYLTRANSFERASE TUAH-RELATED"/>
    <property type="match status" value="1"/>
</dbReference>
<dbReference type="PANTHER" id="PTHR12526">
    <property type="entry name" value="GLYCOSYLTRANSFERASE"/>
    <property type="match status" value="1"/>
</dbReference>
<dbReference type="GO" id="GO:0016757">
    <property type="term" value="F:glycosyltransferase activity"/>
    <property type="evidence" value="ECO:0007669"/>
    <property type="project" value="UniProtKB-KW"/>
</dbReference>
<keyword evidence="1" id="KW-0328">Glycosyltransferase</keyword>
<evidence type="ECO:0000256" key="2">
    <source>
        <dbReference type="ARBA" id="ARBA00022679"/>
    </source>
</evidence>
<evidence type="ECO:0000259" key="3">
    <source>
        <dbReference type="Pfam" id="PF00534"/>
    </source>
</evidence>
<evidence type="ECO:0000313" key="5">
    <source>
        <dbReference type="Proteomes" id="UP000316394"/>
    </source>
</evidence>